<sequence>MSESERKVNPLLAVVNTHISMIAFFAVLLLWELACRGLQIPQFVLPAPSSIAGALIEVGAQRWFDHAFATLSVALAGYGCAILVALPLAIGIVNSEFLSRLILPWLVVVQSTPIIAVAPIIVVTLGTGHLPKVVITMLITFFPLVISAATGLASAPSELVELSRSLRAPVRREYLQIRIPYAMPYLFSALKVGITLSIIGAVVAEFVAAELGLGYLILFSTSSFKVPVAFAALAILVLTSLTLYGLVAFLQRRFFPWGLKGA</sequence>
<feature type="transmembrane region" description="Helical" evidence="7">
    <location>
        <begin position="134"/>
        <end position="160"/>
    </location>
</feature>
<reference evidence="9" key="1">
    <citation type="submission" date="2023-07" db="EMBL/GenBank/DDBJ databases">
        <title>A collection of bacterial strains from the Burkholderia cepacia Research Laboratory and Repository.</title>
        <authorList>
            <person name="Lipuma J."/>
            <person name="Spilker T."/>
            <person name="Caverly L."/>
        </authorList>
    </citation>
    <scope>NUCLEOTIDE SEQUENCE</scope>
    <source>
        <strain evidence="9">AU45194</strain>
    </source>
</reference>
<keyword evidence="6 7" id="KW-0472">Membrane</keyword>
<evidence type="ECO:0000313" key="9">
    <source>
        <dbReference type="EMBL" id="MDN7525939.1"/>
    </source>
</evidence>
<evidence type="ECO:0000256" key="2">
    <source>
        <dbReference type="ARBA" id="ARBA00022448"/>
    </source>
</evidence>
<dbReference type="Proteomes" id="UP001172217">
    <property type="component" value="Unassembled WGS sequence"/>
</dbReference>
<dbReference type="RefSeq" id="WP_192840330.1">
    <property type="nucleotide sequence ID" value="NZ_JAUJQL010000013.1"/>
</dbReference>
<feature type="transmembrane region" description="Helical" evidence="7">
    <location>
        <begin position="12"/>
        <end position="31"/>
    </location>
</feature>
<dbReference type="SUPFAM" id="SSF161098">
    <property type="entry name" value="MetI-like"/>
    <property type="match status" value="1"/>
</dbReference>
<comment type="caution">
    <text evidence="9">The sequence shown here is derived from an EMBL/GenBank/DDBJ whole genome shotgun (WGS) entry which is preliminary data.</text>
</comment>
<dbReference type="InterPro" id="IPR000515">
    <property type="entry name" value="MetI-like"/>
</dbReference>
<comment type="similarity">
    <text evidence="7">Belongs to the binding-protein-dependent transport system permease family.</text>
</comment>
<evidence type="ECO:0000256" key="6">
    <source>
        <dbReference type="ARBA" id="ARBA00023136"/>
    </source>
</evidence>
<dbReference type="EMBL" id="JAUJQL010000013">
    <property type="protein sequence ID" value="MDN7525939.1"/>
    <property type="molecule type" value="Genomic_DNA"/>
</dbReference>
<proteinExistence type="inferred from homology"/>
<dbReference type="PANTHER" id="PTHR30151">
    <property type="entry name" value="ALKANE SULFONATE ABC TRANSPORTER-RELATED, MEMBRANE SUBUNIT"/>
    <property type="match status" value="1"/>
</dbReference>
<keyword evidence="3" id="KW-1003">Cell membrane</keyword>
<evidence type="ECO:0000313" key="10">
    <source>
        <dbReference type="Proteomes" id="UP001172217"/>
    </source>
</evidence>
<feature type="transmembrane region" description="Helical" evidence="7">
    <location>
        <begin position="67"/>
        <end position="90"/>
    </location>
</feature>
<organism evidence="9 10">
    <name type="scientific">Burkholderia orbicola</name>
    <dbReference type="NCBI Taxonomy" id="2978683"/>
    <lineage>
        <taxon>Bacteria</taxon>
        <taxon>Pseudomonadati</taxon>
        <taxon>Pseudomonadota</taxon>
        <taxon>Betaproteobacteria</taxon>
        <taxon>Burkholderiales</taxon>
        <taxon>Burkholderiaceae</taxon>
        <taxon>Burkholderia</taxon>
        <taxon>Burkholderia cepacia complex</taxon>
    </lineage>
</organism>
<dbReference type="PROSITE" id="PS50928">
    <property type="entry name" value="ABC_TM1"/>
    <property type="match status" value="1"/>
</dbReference>
<dbReference type="InterPro" id="IPR035906">
    <property type="entry name" value="MetI-like_sf"/>
</dbReference>
<keyword evidence="5 7" id="KW-1133">Transmembrane helix</keyword>
<evidence type="ECO:0000259" key="8">
    <source>
        <dbReference type="PROSITE" id="PS50928"/>
    </source>
</evidence>
<evidence type="ECO:0000256" key="3">
    <source>
        <dbReference type="ARBA" id="ARBA00022475"/>
    </source>
</evidence>
<evidence type="ECO:0000256" key="4">
    <source>
        <dbReference type="ARBA" id="ARBA00022692"/>
    </source>
</evidence>
<feature type="transmembrane region" description="Helical" evidence="7">
    <location>
        <begin position="181"/>
        <end position="208"/>
    </location>
</feature>
<accession>A0ABT8NWW5</accession>
<dbReference type="CDD" id="cd06261">
    <property type="entry name" value="TM_PBP2"/>
    <property type="match status" value="1"/>
</dbReference>
<dbReference type="Pfam" id="PF00528">
    <property type="entry name" value="BPD_transp_1"/>
    <property type="match status" value="1"/>
</dbReference>
<feature type="transmembrane region" description="Helical" evidence="7">
    <location>
        <begin position="228"/>
        <end position="250"/>
    </location>
</feature>
<keyword evidence="2 7" id="KW-0813">Transport</keyword>
<dbReference type="PANTHER" id="PTHR30151:SF20">
    <property type="entry name" value="ABC TRANSPORTER PERMEASE PROTEIN HI_0355-RELATED"/>
    <property type="match status" value="1"/>
</dbReference>
<evidence type="ECO:0000256" key="5">
    <source>
        <dbReference type="ARBA" id="ARBA00022989"/>
    </source>
</evidence>
<gene>
    <name evidence="9" type="ORF">QZM70_23610</name>
</gene>
<name>A0ABT8NWW5_9BURK</name>
<feature type="domain" description="ABC transmembrane type-1" evidence="8">
    <location>
        <begin position="67"/>
        <end position="247"/>
    </location>
</feature>
<protein>
    <submittedName>
        <fullName evidence="9">ABC transporter permease</fullName>
    </submittedName>
</protein>
<evidence type="ECO:0000256" key="7">
    <source>
        <dbReference type="RuleBase" id="RU363032"/>
    </source>
</evidence>
<keyword evidence="10" id="KW-1185">Reference proteome</keyword>
<evidence type="ECO:0000256" key="1">
    <source>
        <dbReference type="ARBA" id="ARBA00004651"/>
    </source>
</evidence>
<feature type="transmembrane region" description="Helical" evidence="7">
    <location>
        <begin position="102"/>
        <end position="122"/>
    </location>
</feature>
<keyword evidence="4 7" id="KW-0812">Transmembrane</keyword>
<dbReference type="Gene3D" id="1.10.3720.10">
    <property type="entry name" value="MetI-like"/>
    <property type="match status" value="1"/>
</dbReference>
<comment type="subcellular location">
    <subcellularLocation>
        <location evidence="1 7">Cell membrane</location>
        <topology evidence="1 7">Multi-pass membrane protein</topology>
    </subcellularLocation>
</comment>